<feature type="transmembrane region" description="Helical" evidence="4">
    <location>
        <begin position="259"/>
        <end position="278"/>
    </location>
</feature>
<dbReference type="Proteomes" id="UP001500227">
    <property type="component" value="Unassembled WGS sequence"/>
</dbReference>
<feature type="transmembrane region" description="Helical" evidence="4">
    <location>
        <begin position="220"/>
        <end position="239"/>
    </location>
</feature>
<comment type="caution">
    <text evidence="6">The sequence shown here is derived from an EMBL/GenBank/DDBJ whole genome shotgun (WGS) entry which is preliminary data.</text>
</comment>
<evidence type="ECO:0000259" key="5">
    <source>
        <dbReference type="PROSITE" id="PS50850"/>
    </source>
</evidence>
<gene>
    <name evidence="6" type="ORF">GCM10023337_20510</name>
</gene>
<evidence type="ECO:0000313" key="6">
    <source>
        <dbReference type="EMBL" id="GAA5092743.1"/>
    </source>
</evidence>
<dbReference type="InterPro" id="IPR020846">
    <property type="entry name" value="MFS_dom"/>
</dbReference>
<accession>A0ABP9MC45</accession>
<dbReference type="PROSITE" id="PS50850">
    <property type="entry name" value="MFS"/>
    <property type="match status" value="1"/>
</dbReference>
<keyword evidence="7" id="KW-1185">Reference proteome</keyword>
<feature type="transmembrane region" description="Helical" evidence="4">
    <location>
        <begin position="171"/>
        <end position="191"/>
    </location>
</feature>
<feature type="transmembrane region" description="Helical" evidence="4">
    <location>
        <begin position="285"/>
        <end position="304"/>
    </location>
</feature>
<feature type="transmembrane region" description="Helical" evidence="4">
    <location>
        <begin position="139"/>
        <end position="159"/>
    </location>
</feature>
<feature type="transmembrane region" description="Helical" evidence="4">
    <location>
        <begin position="49"/>
        <end position="71"/>
    </location>
</feature>
<evidence type="ECO:0000313" key="7">
    <source>
        <dbReference type="Proteomes" id="UP001500227"/>
    </source>
</evidence>
<name>A0ABP9MC45_9BURK</name>
<feature type="domain" description="Major facilitator superfamily (MFS) profile" evidence="5">
    <location>
        <begin position="219"/>
        <end position="405"/>
    </location>
</feature>
<dbReference type="PANTHER" id="PTHR23534">
    <property type="entry name" value="MFS PERMEASE"/>
    <property type="match status" value="1"/>
</dbReference>
<dbReference type="PANTHER" id="PTHR23534:SF1">
    <property type="entry name" value="MAJOR FACILITATOR SUPERFAMILY PROTEIN"/>
    <property type="match status" value="1"/>
</dbReference>
<reference evidence="7" key="1">
    <citation type="journal article" date="2019" name="Int. J. Syst. Evol. Microbiol.">
        <title>The Global Catalogue of Microorganisms (GCM) 10K type strain sequencing project: providing services to taxonomists for standard genome sequencing and annotation.</title>
        <authorList>
            <consortium name="The Broad Institute Genomics Platform"/>
            <consortium name="The Broad Institute Genome Sequencing Center for Infectious Disease"/>
            <person name="Wu L."/>
            <person name="Ma J."/>
        </authorList>
    </citation>
    <scope>NUCLEOTIDE SEQUENCE [LARGE SCALE GENOMIC DNA]</scope>
    <source>
        <strain evidence="7">JCM 18423</strain>
    </source>
</reference>
<dbReference type="Gene3D" id="1.20.1250.20">
    <property type="entry name" value="MFS general substrate transporter like domains"/>
    <property type="match status" value="1"/>
</dbReference>
<feature type="transmembrane region" description="Helical" evidence="4">
    <location>
        <begin position="374"/>
        <end position="394"/>
    </location>
</feature>
<dbReference type="RefSeq" id="WP_345371582.1">
    <property type="nucleotide sequence ID" value="NZ_BAABKD010000011.1"/>
</dbReference>
<dbReference type="Pfam" id="PF07690">
    <property type="entry name" value="MFS_1"/>
    <property type="match status" value="1"/>
</dbReference>
<dbReference type="InterPro" id="IPR011701">
    <property type="entry name" value="MFS"/>
</dbReference>
<evidence type="ECO:0000256" key="3">
    <source>
        <dbReference type="ARBA" id="ARBA00023136"/>
    </source>
</evidence>
<keyword evidence="2 4" id="KW-1133">Transmembrane helix</keyword>
<evidence type="ECO:0000256" key="1">
    <source>
        <dbReference type="ARBA" id="ARBA00022692"/>
    </source>
</evidence>
<feature type="transmembrane region" description="Helical" evidence="4">
    <location>
        <begin position="310"/>
        <end position="331"/>
    </location>
</feature>
<feature type="transmembrane region" description="Helical" evidence="4">
    <location>
        <begin position="78"/>
        <end position="96"/>
    </location>
</feature>
<dbReference type="InterPro" id="IPR036259">
    <property type="entry name" value="MFS_trans_sf"/>
</dbReference>
<organism evidence="6 7">
    <name type="scientific">Paenalcaligenes hermetiae</name>
    <dbReference type="NCBI Taxonomy" id="1157987"/>
    <lineage>
        <taxon>Bacteria</taxon>
        <taxon>Pseudomonadati</taxon>
        <taxon>Pseudomonadota</taxon>
        <taxon>Betaproteobacteria</taxon>
        <taxon>Burkholderiales</taxon>
        <taxon>Alcaligenaceae</taxon>
        <taxon>Paenalcaligenes</taxon>
    </lineage>
</organism>
<dbReference type="EMBL" id="BAABKD010000011">
    <property type="protein sequence ID" value="GAA5092743.1"/>
    <property type="molecule type" value="Genomic_DNA"/>
</dbReference>
<evidence type="ECO:0000256" key="4">
    <source>
        <dbReference type="SAM" id="Phobius"/>
    </source>
</evidence>
<sequence length="405" mass="43048">MTQSTFSGAGRRNAGLLSGLQALGGANPALVVALGGLVGQQLASNPEYATLPVSLFNLGMAIGILPAAFFMRRLGRRNAYFLGALLGICGGLTAYLGITISSFVIFSLGTILAGFYSSYVQNYRFAAADSVSPEWRPKAISWVMLGGLAAAIVGTQIILFTRDLWPATPFAATFLAQAGLAALAIPLISLLRSDAIQSASVHTSTSTGRSLWEISKNPRFIIAVVTGMVSYSLMSFMMTASPLAMIGCGHSVRDSTLGVQWHILSMFAPSFVTSMLINRFGKISITLLGIVLIGAASFAALAGLSVTHFWTSLILLGVGWNFSFIGATTLVTDCYRPEETSRVQAFNDFLIFGSVALSSFSSGKLLAKQGWNGINVWTFPIVGVVSLALIWLAWHERQHKNTPAA</sequence>
<feature type="transmembrane region" description="Helical" evidence="4">
    <location>
        <begin position="102"/>
        <end position="119"/>
    </location>
</feature>
<protein>
    <submittedName>
        <fullName evidence="6">MFS transporter</fullName>
    </submittedName>
</protein>
<evidence type="ECO:0000256" key="2">
    <source>
        <dbReference type="ARBA" id="ARBA00022989"/>
    </source>
</evidence>
<dbReference type="SUPFAM" id="SSF103473">
    <property type="entry name" value="MFS general substrate transporter"/>
    <property type="match status" value="1"/>
</dbReference>
<keyword evidence="3 4" id="KW-0472">Membrane</keyword>
<keyword evidence="1 4" id="KW-0812">Transmembrane</keyword>
<proteinExistence type="predicted"/>